<dbReference type="InterPro" id="IPR002769">
    <property type="entry name" value="eIF6"/>
</dbReference>
<evidence type="ECO:0000256" key="2">
    <source>
        <dbReference type="ARBA" id="ARBA00022540"/>
    </source>
</evidence>
<evidence type="ECO:0000256" key="4">
    <source>
        <dbReference type="ARBA" id="ARBA00023242"/>
    </source>
</evidence>
<dbReference type="STRING" id="461836.A0A0L0D511"/>
<dbReference type="CDD" id="cd00527">
    <property type="entry name" value="IF6"/>
    <property type="match status" value="1"/>
</dbReference>
<keyword evidence="4 5" id="KW-0539">Nucleus</keyword>
<comment type="function">
    <text evidence="5">Binds to the 60S ribosomal subunit and prevents its association with the 40S ribosomal subunit to form the 80S initiation complex in the cytoplasm. May also be involved in ribosome biogenesis.</text>
</comment>
<proteinExistence type="inferred from homology"/>
<evidence type="ECO:0000313" key="7">
    <source>
        <dbReference type="Proteomes" id="UP000054408"/>
    </source>
</evidence>
<dbReference type="GO" id="GO:0042256">
    <property type="term" value="P:cytosolic ribosome assembly"/>
    <property type="evidence" value="ECO:0007669"/>
    <property type="project" value="UniProtKB-UniRule"/>
</dbReference>
<dbReference type="FunFam" id="3.75.10.10:FF:000001">
    <property type="entry name" value="Eukaryotic translation initiation factor 6"/>
    <property type="match status" value="1"/>
</dbReference>
<dbReference type="GO" id="GO:0005737">
    <property type="term" value="C:cytoplasm"/>
    <property type="evidence" value="ECO:0007669"/>
    <property type="project" value="UniProtKB-SubCell"/>
</dbReference>
<dbReference type="SUPFAM" id="SSF55909">
    <property type="entry name" value="Pentein"/>
    <property type="match status" value="1"/>
</dbReference>
<dbReference type="PANTHER" id="PTHR10784">
    <property type="entry name" value="TRANSLATION INITIATION FACTOR 6"/>
    <property type="match status" value="1"/>
</dbReference>
<dbReference type="PIRSF" id="PIRSF006413">
    <property type="entry name" value="IF-6"/>
    <property type="match status" value="1"/>
</dbReference>
<dbReference type="OMA" id="WCAFCGM"/>
<evidence type="ECO:0000256" key="3">
    <source>
        <dbReference type="ARBA" id="ARBA00022917"/>
    </source>
</evidence>
<keyword evidence="2 5" id="KW-0396">Initiation factor</keyword>
<accession>A0A0L0D511</accession>
<comment type="similarity">
    <text evidence="5">Belongs to the eIF-6 family.</text>
</comment>
<keyword evidence="7" id="KW-1185">Reference proteome</keyword>
<dbReference type="GO" id="GO:0005730">
    <property type="term" value="C:nucleolus"/>
    <property type="evidence" value="ECO:0007669"/>
    <property type="project" value="UniProtKB-SubCell"/>
</dbReference>
<organism evidence="6 7">
    <name type="scientific">Thecamonas trahens ATCC 50062</name>
    <dbReference type="NCBI Taxonomy" id="461836"/>
    <lineage>
        <taxon>Eukaryota</taxon>
        <taxon>Apusozoa</taxon>
        <taxon>Apusomonadida</taxon>
        <taxon>Apusomonadidae</taxon>
        <taxon>Thecamonas</taxon>
    </lineage>
</organism>
<evidence type="ECO:0000313" key="6">
    <source>
        <dbReference type="EMBL" id="KNC47419.1"/>
    </source>
</evidence>
<dbReference type="eggNOG" id="KOG3185">
    <property type="taxonomic scope" value="Eukaryota"/>
</dbReference>
<dbReference type="GO" id="GO:0003743">
    <property type="term" value="F:translation initiation factor activity"/>
    <property type="evidence" value="ECO:0007669"/>
    <property type="project" value="UniProtKB-UniRule"/>
</dbReference>
<keyword evidence="3 5" id="KW-0648">Protein biosynthesis</keyword>
<dbReference type="Proteomes" id="UP000054408">
    <property type="component" value="Unassembled WGS sequence"/>
</dbReference>
<dbReference type="GO" id="GO:0042273">
    <property type="term" value="P:ribosomal large subunit biogenesis"/>
    <property type="evidence" value="ECO:0007669"/>
    <property type="project" value="UniProtKB-UniRule"/>
</dbReference>
<dbReference type="NCBIfam" id="TIGR00323">
    <property type="entry name" value="eIF-6"/>
    <property type="match status" value="1"/>
</dbReference>
<name>A0A0L0D511_THETB</name>
<dbReference type="OrthoDB" id="4155914at2759"/>
<keyword evidence="5" id="KW-0690">Ribosome biogenesis</keyword>
<dbReference type="RefSeq" id="XP_013759755.1">
    <property type="nucleotide sequence ID" value="XM_013904301.1"/>
</dbReference>
<dbReference type="GeneID" id="25563424"/>
<reference evidence="6 7" key="1">
    <citation type="submission" date="2010-05" db="EMBL/GenBank/DDBJ databases">
        <title>The Genome Sequence of Thecamonas trahens ATCC 50062.</title>
        <authorList>
            <consortium name="The Broad Institute Genome Sequencing Platform"/>
            <person name="Russ C."/>
            <person name="Cuomo C."/>
            <person name="Shea T."/>
            <person name="Young S.K."/>
            <person name="Zeng Q."/>
            <person name="Koehrsen M."/>
            <person name="Haas B."/>
            <person name="Borodovsky M."/>
            <person name="Guigo R."/>
            <person name="Alvarado L."/>
            <person name="Berlin A."/>
            <person name="Bochicchio J."/>
            <person name="Borenstein D."/>
            <person name="Chapman S."/>
            <person name="Chen Z."/>
            <person name="Freedman E."/>
            <person name="Gellesch M."/>
            <person name="Goldberg J."/>
            <person name="Griggs A."/>
            <person name="Gujja S."/>
            <person name="Heilman E."/>
            <person name="Heiman D."/>
            <person name="Hepburn T."/>
            <person name="Howarth C."/>
            <person name="Jen D."/>
            <person name="Larson L."/>
            <person name="Mehta T."/>
            <person name="Park D."/>
            <person name="Pearson M."/>
            <person name="Roberts A."/>
            <person name="Saif S."/>
            <person name="Shenoy N."/>
            <person name="Sisk P."/>
            <person name="Stolte C."/>
            <person name="Sykes S."/>
            <person name="Thomson T."/>
            <person name="Walk T."/>
            <person name="White J."/>
            <person name="Yandava C."/>
            <person name="Burger G."/>
            <person name="Gray M.W."/>
            <person name="Holland P.W.H."/>
            <person name="King N."/>
            <person name="Lang F.B.F."/>
            <person name="Roger A.J."/>
            <person name="Ruiz-Trillo I."/>
            <person name="Lander E."/>
            <person name="Nusbaum C."/>
        </authorList>
    </citation>
    <scope>NUCLEOTIDE SEQUENCE [LARGE SCALE GENOMIC DNA]</scope>
    <source>
        <strain evidence="6 7">ATCC 50062</strain>
    </source>
</reference>
<keyword evidence="1 5" id="KW-0963">Cytoplasm</keyword>
<protein>
    <recommendedName>
        <fullName evidence="5">Eukaryotic translation initiation factor 6</fullName>
        <shortName evidence="5">eIF-6</shortName>
    </recommendedName>
</protein>
<dbReference type="Pfam" id="PF01912">
    <property type="entry name" value="eIF-6"/>
    <property type="match status" value="1"/>
</dbReference>
<dbReference type="EMBL" id="GL349446">
    <property type="protein sequence ID" value="KNC47419.1"/>
    <property type="molecule type" value="Genomic_DNA"/>
</dbReference>
<evidence type="ECO:0000256" key="1">
    <source>
        <dbReference type="ARBA" id="ARBA00022490"/>
    </source>
</evidence>
<comment type="subcellular location">
    <subcellularLocation>
        <location evidence="5">Cytoplasm</location>
    </subcellularLocation>
    <subcellularLocation>
        <location evidence="5">Nucleus</location>
        <location evidence="5">Nucleolus</location>
    </subcellularLocation>
    <text evidence="5">Shuttles between cytoplasm and nucleus/nucleolus.</text>
</comment>
<dbReference type="HAMAP" id="MF_00032">
    <property type="entry name" value="eIF_6"/>
    <property type="match status" value="1"/>
</dbReference>
<gene>
    <name evidence="5" type="primary">EIF6</name>
    <name evidence="6" type="ORF">AMSG_03852</name>
</gene>
<dbReference type="SMART" id="SM00654">
    <property type="entry name" value="eIF6"/>
    <property type="match status" value="1"/>
</dbReference>
<evidence type="ECO:0000256" key="5">
    <source>
        <dbReference type="HAMAP-Rule" id="MF_03132"/>
    </source>
</evidence>
<dbReference type="Gene3D" id="3.75.10.10">
    <property type="entry name" value="L-arginine/glycine Amidinotransferase, Chain A"/>
    <property type="match status" value="1"/>
</dbReference>
<dbReference type="GO" id="GO:0043023">
    <property type="term" value="F:ribosomal large subunit binding"/>
    <property type="evidence" value="ECO:0007669"/>
    <property type="project" value="UniProtKB-UniRule"/>
</dbReference>
<comment type="subunit">
    <text evidence="5">Monomer. Associates with the 60S ribosomal subunit.</text>
</comment>
<sequence>MAIRTQFENSSDVGVFSILTNSYCVVPIGGSENFYSTFEAELVDTEPEVPVIHASIAGCRVLGSLAVGNSRGLLVPSTTTDQELQHLRNSLPDKVVVQRVEERLSALGNCVACNDYVALVHPEMDRETEEIIHDVLGVDIFRETVAGSALVGTYATFSNNGGLVHPHVTVEEMDQLASLFQVPITAGTVNRGSDMIGAGVVVNDWIAFAGIDTTAPEISVIDDIFKLQGTAPSSMIEEMRGALIDSLA</sequence>
<dbReference type="AlphaFoldDB" id="A0A0L0D511"/>